<dbReference type="GO" id="GO:0015031">
    <property type="term" value="P:protein transport"/>
    <property type="evidence" value="ECO:0007669"/>
    <property type="project" value="UniProtKB-KW"/>
</dbReference>
<comment type="domain">
    <text evidence="5">The twin CX3C motif contains 4 conserved Cys residues that form 2 disulfide bonds in the mitochondrial intermembrane space.</text>
</comment>
<name>F4NSA2_BATDJ</name>
<keyword evidence="5" id="KW-0813">Transport</keyword>
<gene>
    <name evidence="7" type="ORF">BATDEDRAFT_85704</name>
</gene>
<accession>F4NSA2</accession>
<evidence type="ECO:0000256" key="5">
    <source>
        <dbReference type="RuleBase" id="RU367043"/>
    </source>
</evidence>
<dbReference type="Gene3D" id="1.10.287.810">
    <property type="entry name" value="Mitochondrial import inner membrane translocase subunit tim13 like domains"/>
    <property type="match status" value="1"/>
</dbReference>
<keyword evidence="4 5" id="KW-0811">Translocation</keyword>
<dbReference type="InterPro" id="IPR035427">
    <property type="entry name" value="Tim10-like_dom_sf"/>
</dbReference>
<evidence type="ECO:0000313" key="8">
    <source>
        <dbReference type="Proteomes" id="UP000007241"/>
    </source>
</evidence>
<dbReference type="STRING" id="684364.F4NSA2"/>
<evidence type="ECO:0000256" key="2">
    <source>
        <dbReference type="ARBA" id="ARBA00022792"/>
    </source>
</evidence>
<dbReference type="SUPFAM" id="SSF144122">
    <property type="entry name" value="Tim10-like"/>
    <property type="match status" value="1"/>
</dbReference>
<protein>
    <recommendedName>
        <fullName evidence="5">Mitochondrial import inner membrane translocase subunit</fullName>
    </recommendedName>
</protein>
<comment type="subunit">
    <text evidence="5">Heterohexamer.</text>
</comment>
<dbReference type="OrthoDB" id="7813104at2759"/>
<dbReference type="FunFam" id="1.10.287.810:FF:000017">
    <property type="entry name" value="Mitochondrial import inner membrane translocase subunit TIM8"/>
    <property type="match status" value="1"/>
</dbReference>
<dbReference type="RefSeq" id="XP_006675946.1">
    <property type="nucleotide sequence ID" value="XM_006675883.1"/>
</dbReference>
<comment type="subcellular location">
    <subcellularLocation>
        <location evidence="5">Mitochondrion inner membrane</location>
        <topology evidence="5">Peripheral membrane protein</topology>
        <orientation evidence="5">Intermembrane side</orientation>
    </subcellularLocation>
</comment>
<reference evidence="7 8" key="1">
    <citation type="submission" date="2009-12" db="EMBL/GenBank/DDBJ databases">
        <title>The draft genome of Batrachochytrium dendrobatidis.</title>
        <authorList>
            <consortium name="US DOE Joint Genome Institute (JGI-PGF)"/>
            <person name="Kuo A."/>
            <person name="Salamov A."/>
            <person name="Schmutz J."/>
            <person name="Lucas S."/>
            <person name="Pitluck S."/>
            <person name="Rosenblum E."/>
            <person name="Stajich J."/>
            <person name="Eisen M."/>
            <person name="Grigoriev I.V."/>
        </authorList>
    </citation>
    <scope>NUCLEOTIDE SEQUENCE [LARGE SCALE GENOMIC DNA]</scope>
    <source>
        <strain evidence="8">JAM81 / FGSC 10211</strain>
    </source>
</reference>
<keyword evidence="5" id="KW-0496">Mitochondrion</keyword>
<evidence type="ECO:0000256" key="4">
    <source>
        <dbReference type="ARBA" id="ARBA00023010"/>
    </source>
</evidence>
<keyword evidence="2 5" id="KW-0999">Mitochondrion inner membrane</keyword>
<feature type="domain" description="Tim10-like" evidence="6">
    <location>
        <begin position="12"/>
        <end position="72"/>
    </location>
</feature>
<comment type="function">
    <text evidence="5">Mitochondrial intermembrane chaperone that participates in the import and insertion of some multi-pass transmembrane proteins into the mitochondrial inner membrane. Also required for the transfer of beta-barrel precursors from the TOM complex to the sorting and assembly machinery (SAM complex) of the outer membrane. Acts as a chaperone-like protein that protects the hydrophobic precursors from aggregation and guide them through the mitochondrial intermembrane space.</text>
</comment>
<keyword evidence="5" id="KW-0143">Chaperone</keyword>
<evidence type="ECO:0000256" key="1">
    <source>
        <dbReference type="ARBA" id="ARBA00006720"/>
    </source>
</evidence>
<keyword evidence="5" id="KW-1015">Disulfide bond</keyword>
<evidence type="ECO:0000313" key="7">
    <source>
        <dbReference type="EMBL" id="EGF83012.1"/>
    </source>
</evidence>
<dbReference type="FunCoup" id="F4NSA2">
    <property type="interactions" value="264"/>
</dbReference>
<dbReference type="HOGENOM" id="CLU_141397_0_2_1"/>
<keyword evidence="8" id="KW-1185">Reference proteome</keyword>
<evidence type="ECO:0000256" key="3">
    <source>
        <dbReference type="ARBA" id="ARBA00022927"/>
    </source>
</evidence>
<dbReference type="GO" id="GO:0005743">
    <property type="term" value="C:mitochondrial inner membrane"/>
    <property type="evidence" value="ECO:0007669"/>
    <property type="project" value="UniProtKB-SubCell"/>
</dbReference>
<sequence length="83" mass="9655">MTDSIDPEALKKQLKQELALRRFQELATDLVPRCFSKCVIRPGLKLDSYEQSCLARCTDQYQEVMQVVSKRFLKKLEQGSMQD</sequence>
<dbReference type="OMA" id="MAAWNQV"/>
<organism evidence="7 8">
    <name type="scientific">Batrachochytrium dendrobatidis (strain JAM81 / FGSC 10211)</name>
    <name type="common">Frog chytrid fungus</name>
    <dbReference type="NCBI Taxonomy" id="684364"/>
    <lineage>
        <taxon>Eukaryota</taxon>
        <taxon>Fungi</taxon>
        <taxon>Fungi incertae sedis</taxon>
        <taxon>Chytridiomycota</taxon>
        <taxon>Chytridiomycota incertae sedis</taxon>
        <taxon>Chytridiomycetes</taxon>
        <taxon>Rhizophydiales</taxon>
        <taxon>Rhizophydiales incertae sedis</taxon>
        <taxon>Batrachochytrium</taxon>
    </lineage>
</organism>
<dbReference type="Pfam" id="PF02953">
    <property type="entry name" value="zf-Tim10_DDP"/>
    <property type="match status" value="1"/>
</dbReference>
<dbReference type="AlphaFoldDB" id="F4NSA2"/>
<dbReference type="EMBL" id="GL882879">
    <property type="protein sequence ID" value="EGF83012.1"/>
    <property type="molecule type" value="Genomic_DNA"/>
</dbReference>
<dbReference type="InParanoid" id="F4NSA2"/>
<evidence type="ECO:0000259" key="6">
    <source>
        <dbReference type="Pfam" id="PF02953"/>
    </source>
</evidence>
<dbReference type="InterPro" id="IPR004217">
    <property type="entry name" value="Tim10-like"/>
</dbReference>
<keyword evidence="2 5" id="KW-0472">Membrane</keyword>
<proteinExistence type="inferred from homology"/>
<dbReference type="Proteomes" id="UP000007241">
    <property type="component" value="Unassembled WGS sequence"/>
</dbReference>
<comment type="similarity">
    <text evidence="1 5">Belongs to the small Tim family.</text>
</comment>
<dbReference type="GeneID" id="18242172"/>
<keyword evidence="3 5" id="KW-0653">Protein transport</keyword>